<accession>A0A2N9F4A3</accession>
<reference evidence="1" key="1">
    <citation type="submission" date="2018-02" db="EMBL/GenBank/DDBJ databases">
        <authorList>
            <person name="Cohen D.B."/>
            <person name="Kent A.D."/>
        </authorList>
    </citation>
    <scope>NUCLEOTIDE SEQUENCE</scope>
</reference>
<dbReference type="AlphaFoldDB" id="A0A2N9F4A3"/>
<dbReference type="EMBL" id="OIVN01000532">
    <property type="protein sequence ID" value="SPC81701.1"/>
    <property type="molecule type" value="Genomic_DNA"/>
</dbReference>
<protein>
    <submittedName>
        <fullName evidence="1">Uncharacterized protein</fullName>
    </submittedName>
</protein>
<evidence type="ECO:0000313" key="1">
    <source>
        <dbReference type="EMBL" id="SPC81701.1"/>
    </source>
</evidence>
<sequence>MRLHARMVGPEIHVYALLRSCYIRRLERKLPSSGTDKGHHHRHPYRPIYLWSMKTTSFDDTLVVGENDFVRRHARNAPPHAGKFLSLRSTHKLGTHRARGWHMPCATCRLSVPPRQP</sequence>
<organism evidence="1">
    <name type="scientific">Fagus sylvatica</name>
    <name type="common">Beechnut</name>
    <dbReference type="NCBI Taxonomy" id="28930"/>
    <lineage>
        <taxon>Eukaryota</taxon>
        <taxon>Viridiplantae</taxon>
        <taxon>Streptophyta</taxon>
        <taxon>Embryophyta</taxon>
        <taxon>Tracheophyta</taxon>
        <taxon>Spermatophyta</taxon>
        <taxon>Magnoliopsida</taxon>
        <taxon>eudicotyledons</taxon>
        <taxon>Gunneridae</taxon>
        <taxon>Pentapetalae</taxon>
        <taxon>rosids</taxon>
        <taxon>fabids</taxon>
        <taxon>Fagales</taxon>
        <taxon>Fagaceae</taxon>
        <taxon>Fagus</taxon>
    </lineage>
</organism>
<gene>
    <name evidence="1" type="ORF">FSB_LOCUS9583</name>
</gene>
<proteinExistence type="predicted"/>
<name>A0A2N9F4A3_FAGSY</name>